<dbReference type="OrthoDB" id="1756838at2"/>
<name>A0A1L5FD77_CLOKL</name>
<gene>
    <name evidence="2" type="ORF">BS101_20765</name>
</gene>
<keyword evidence="1" id="KW-1133">Transmembrane helix</keyword>
<accession>A0A1L5FD77</accession>
<keyword evidence="1" id="KW-0472">Membrane</keyword>
<sequence>MRNGLITTALGTAVTAGSVALRASDLKNRRMHKNDIVPMIETAALGFGLAHIVLGTVDLLQNRR</sequence>
<dbReference type="RefSeq" id="WP_012103945.1">
    <property type="nucleotide sequence ID" value="NZ_CP018335.1"/>
</dbReference>
<keyword evidence="1" id="KW-0812">Transmembrane</keyword>
<evidence type="ECO:0000313" key="3">
    <source>
        <dbReference type="Proteomes" id="UP000184604"/>
    </source>
</evidence>
<organism evidence="2 3">
    <name type="scientific">Clostridium kluyveri</name>
    <dbReference type="NCBI Taxonomy" id="1534"/>
    <lineage>
        <taxon>Bacteria</taxon>
        <taxon>Bacillati</taxon>
        <taxon>Bacillota</taxon>
        <taxon>Clostridia</taxon>
        <taxon>Eubacteriales</taxon>
        <taxon>Clostridiaceae</taxon>
        <taxon>Clostridium</taxon>
    </lineage>
</organism>
<dbReference type="EMBL" id="CP018335">
    <property type="protein sequence ID" value="APM40965.1"/>
    <property type="molecule type" value="Genomic_DNA"/>
</dbReference>
<dbReference type="AlphaFoldDB" id="A0A1L5FD77"/>
<evidence type="ECO:0000313" key="2">
    <source>
        <dbReference type="EMBL" id="APM40965.1"/>
    </source>
</evidence>
<proteinExistence type="predicted"/>
<protein>
    <submittedName>
        <fullName evidence="2">Asparagine synthase</fullName>
    </submittedName>
</protein>
<feature type="transmembrane region" description="Helical" evidence="1">
    <location>
        <begin position="39"/>
        <end position="60"/>
    </location>
</feature>
<dbReference type="Proteomes" id="UP000184604">
    <property type="component" value="Chromosome"/>
</dbReference>
<reference evidence="2 3" key="1">
    <citation type="submission" date="2016-12" db="EMBL/GenBank/DDBJ databases">
        <title>Complete genome sequence of Clostridium kluyveri JZZ isolated from the pit mud of a Chinese flavor liquor-making factory.</title>
        <authorList>
            <person name="Wang Y."/>
        </authorList>
    </citation>
    <scope>NUCLEOTIDE SEQUENCE [LARGE SCALE GENOMIC DNA]</scope>
    <source>
        <strain evidence="2 3">JZZ</strain>
    </source>
</reference>
<evidence type="ECO:0000256" key="1">
    <source>
        <dbReference type="SAM" id="Phobius"/>
    </source>
</evidence>